<gene>
    <name evidence="1" type="ORF">EUAN_17870</name>
</gene>
<dbReference type="EMBL" id="MKIE01000007">
    <property type="protein sequence ID" value="OHW61784.1"/>
    <property type="molecule type" value="Genomic_DNA"/>
</dbReference>
<evidence type="ECO:0000313" key="2">
    <source>
        <dbReference type="Proteomes" id="UP000180254"/>
    </source>
</evidence>
<keyword evidence="2" id="KW-1185">Reference proteome</keyword>
<dbReference type="Proteomes" id="UP000180254">
    <property type="component" value="Unassembled WGS sequence"/>
</dbReference>
<dbReference type="STRING" id="39480.EUAN_17870"/>
<protein>
    <submittedName>
        <fullName evidence="1">Uncharacterized protein</fullName>
    </submittedName>
</protein>
<dbReference type="AlphaFoldDB" id="A0A1S1V5J7"/>
<name>A0A1S1V5J7_9FIRM</name>
<reference evidence="1 2" key="1">
    <citation type="submission" date="2016-09" db="EMBL/GenBank/DDBJ databases">
        <title>Genome sequence of Eubacterium angustum.</title>
        <authorList>
            <person name="Poehlein A."/>
            <person name="Daniel R."/>
        </authorList>
    </citation>
    <scope>NUCLEOTIDE SEQUENCE [LARGE SCALE GENOMIC DNA]</scope>
    <source>
        <strain evidence="1 2">DSM 1989</strain>
    </source>
</reference>
<dbReference type="RefSeq" id="WP_071063776.1">
    <property type="nucleotide sequence ID" value="NZ_MKIE01000007.1"/>
</dbReference>
<accession>A0A1S1V5J7</accession>
<sequence length="298" mass="35352">MDLNRFRKIMEKYVKIYNLNEMSLEGDRLTVRLIYNISKEKLSKPVYRSFETSKMIRAVNLDIFEENLEFIFKRGRDRRIVDIGKILSLLDVEKSFKTEHREAVEEVRLKLFENRDVDESIMMMVLSNDVVSYREESKLKAKYVVSKETVKAYVSSLKLHTVEYLDMLEKMDYDQLFEALLEIDSMVERSIEIQRRRGELIKEGCEITPELLESIEQSEIGDREQRDIFKAYHHYLTNDLNRSKSSEMIKYKGVMYEIVKVGGDGYLIVRHPEKSIVTEDRLIDRIIVKYKMLRGEIG</sequence>
<comment type="caution">
    <text evidence="1">The sequence shown here is derived from an EMBL/GenBank/DDBJ whole genome shotgun (WGS) entry which is preliminary data.</text>
</comment>
<proteinExistence type="predicted"/>
<evidence type="ECO:0000313" key="1">
    <source>
        <dbReference type="EMBL" id="OHW61784.1"/>
    </source>
</evidence>
<organism evidence="1 2">
    <name type="scientific">Andreesenia angusta</name>
    <dbReference type="NCBI Taxonomy" id="39480"/>
    <lineage>
        <taxon>Bacteria</taxon>
        <taxon>Bacillati</taxon>
        <taxon>Bacillota</taxon>
        <taxon>Tissierellia</taxon>
        <taxon>Tissierellales</taxon>
        <taxon>Gottschalkiaceae</taxon>
        <taxon>Andreesenia</taxon>
    </lineage>
</organism>